<evidence type="ECO:0000256" key="1">
    <source>
        <dbReference type="SAM" id="MobiDB-lite"/>
    </source>
</evidence>
<gene>
    <name evidence="3" type="ORF">B0H17DRAFT_1185649</name>
</gene>
<evidence type="ECO:0000256" key="2">
    <source>
        <dbReference type="SAM" id="Phobius"/>
    </source>
</evidence>
<evidence type="ECO:0000313" key="3">
    <source>
        <dbReference type="EMBL" id="KAJ7658452.1"/>
    </source>
</evidence>
<dbReference type="AlphaFoldDB" id="A0AAD7CQJ6"/>
<feature type="transmembrane region" description="Helical" evidence="2">
    <location>
        <begin position="103"/>
        <end position="122"/>
    </location>
</feature>
<feature type="region of interest" description="Disordered" evidence="1">
    <location>
        <begin position="348"/>
        <end position="379"/>
    </location>
</feature>
<feature type="compositionally biased region" description="Polar residues" evidence="1">
    <location>
        <begin position="367"/>
        <end position="379"/>
    </location>
</feature>
<sequence length="379" mass="41903">MSFASSSVSYLQGSATAALTWVVYDLCLSLNRERSTWSLSNSSSFSVVITRFSPWVGTKHFILPLPTTNHHDLPANSGFFALSQPETIGSRVSQTSNSLISRWYLGLTEVFSILAGELMILIRINAVYGWSRKIVLLTLFLFGAESVIGLVTTILSIRGGSTHLLGSTGILACTPNEVTIPDINISKRCTSMAVACIYLGLIIQKATDVVQVIEAADGHGKLSLFAAFKSTRMTPTLHLCLRDAALYFFVIFGALLLNLVLTLQHNRYAQLGTPWLLATYSVASTRIFLNLKNMSLAHDLNTGPTWSEFQQSSALEFQMQSAQREMRELRASWRGSHEVTSPLAVWQPQARRREDWEDSHSDPDTYVSRSSNVQGRSTA</sequence>
<protein>
    <recommendedName>
        <fullName evidence="5">Transmembrane protein</fullName>
    </recommendedName>
</protein>
<dbReference type="EMBL" id="JARKIE010000280">
    <property type="protein sequence ID" value="KAJ7658452.1"/>
    <property type="molecule type" value="Genomic_DNA"/>
</dbReference>
<proteinExistence type="predicted"/>
<accession>A0AAD7CQJ6</accession>
<keyword evidence="4" id="KW-1185">Reference proteome</keyword>
<name>A0AAD7CQJ6_MYCRO</name>
<evidence type="ECO:0000313" key="4">
    <source>
        <dbReference type="Proteomes" id="UP001221757"/>
    </source>
</evidence>
<keyword evidence="2" id="KW-1133">Transmembrane helix</keyword>
<feature type="compositionally biased region" description="Basic and acidic residues" evidence="1">
    <location>
        <begin position="351"/>
        <end position="363"/>
    </location>
</feature>
<comment type="caution">
    <text evidence="3">The sequence shown here is derived from an EMBL/GenBank/DDBJ whole genome shotgun (WGS) entry which is preliminary data.</text>
</comment>
<keyword evidence="2" id="KW-0472">Membrane</keyword>
<keyword evidence="2" id="KW-0812">Transmembrane</keyword>
<evidence type="ECO:0008006" key="5">
    <source>
        <dbReference type="Google" id="ProtNLM"/>
    </source>
</evidence>
<feature type="transmembrane region" description="Helical" evidence="2">
    <location>
        <begin position="134"/>
        <end position="157"/>
    </location>
</feature>
<organism evidence="3 4">
    <name type="scientific">Mycena rosella</name>
    <name type="common">Pink bonnet</name>
    <name type="synonym">Agaricus rosellus</name>
    <dbReference type="NCBI Taxonomy" id="1033263"/>
    <lineage>
        <taxon>Eukaryota</taxon>
        <taxon>Fungi</taxon>
        <taxon>Dikarya</taxon>
        <taxon>Basidiomycota</taxon>
        <taxon>Agaricomycotina</taxon>
        <taxon>Agaricomycetes</taxon>
        <taxon>Agaricomycetidae</taxon>
        <taxon>Agaricales</taxon>
        <taxon>Marasmiineae</taxon>
        <taxon>Mycenaceae</taxon>
        <taxon>Mycena</taxon>
    </lineage>
</organism>
<dbReference type="Proteomes" id="UP001221757">
    <property type="component" value="Unassembled WGS sequence"/>
</dbReference>
<feature type="transmembrane region" description="Helical" evidence="2">
    <location>
        <begin position="244"/>
        <end position="263"/>
    </location>
</feature>
<reference evidence="3" key="1">
    <citation type="submission" date="2023-03" db="EMBL/GenBank/DDBJ databases">
        <title>Massive genome expansion in bonnet fungi (Mycena s.s.) driven by repeated elements and novel gene families across ecological guilds.</title>
        <authorList>
            <consortium name="Lawrence Berkeley National Laboratory"/>
            <person name="Harder C.B."/>
            <person name="Miyauchi S."/>
            <person name="Viragh M."/>
            <person name="Kuo A."/>
            <person name="Thoen E."/>
            <person name="Andreopoulos B."/>
            <person name="Lu D."/>
            <person name="Skrede I."/>
            <person name="Drula E."/>
            <person name="Henrissat B."/>
            <person name="Morin E."/>
            <person name="Kohler A."/>
            <person name="Barry K."/>
            <person name="LaButti K."/>
            <person name="Morin E."/>
            <person name="Salamov A."/>
            <person name="Lipzen A."/>
            <person name="Mereny Z."/>
            <person name="Hegedus B."/>
            <person name="Baldrian P."/>
            <person name="Stursova M."/>
            <person name="Weitz H."/>
            <person name="Taylor A."/>
            <person name="Grigoriev I.V."/>
            <person name="Nagy L.G."/>
            <person name="Martin F."/>
            <person name="Kauserud H."/>
        </authorList>
    </citation>
    <scope>NUCLEOTIDE SEQUENCE</scope>
    <source>
        <strain evidence="3">CBHHK067</strain>
    </source>
</reference>